<dbReference type="Proteomes" id="UP000317429">
    <property type="component" value="Chromosome"/>
</dbReference>
<dbReference type="RefSeq" id="WP_145291812.1">
    <property type="nucleotide sequence ID" value="NZ_CP036291.1"/>
</dbReference>
<keyword evidence="2" id="KW-1185">Reference proteome</keyword>
<gene>
    <name evidence="1" type="ORF">Pla175_50810</name>
</gene>
<dbReference type="KEGG" id="pnd:Pla175_50810"/>
<sequence>MYCTECGASVAGKFCGECGTRVAARSAQRPIEPTPVDPAPIEPAGVEPAGRFDWAQSIDYAAVTAVAEVRQRIDRAAQEGQGRLSGDKFMQIMDAVTQPMIGVPSSVVVKIAQPINAKLGLKMGRHRDEQFAAPPGRVLVGVLCALASTGCRLGDVQQAPESCTLQAEIPCDLLTMTGRMTILIARHGAATLVRAQADIDGQLYDWGNSRRRLDRLFTAVRQAA</sequence>
<dbReference type="OrthoDB" id="289738at2"/>
<name>A0A518DJJ3_9BACT</name>
<protein>
    <submittedName>
        <fullName evidence="1">Uncharacterized protein</fullName>
    </submittedName>
</protein>
<proteinExistence type="predicted"/>
<dbReference type="AlphaFoldDB" id="A0A518DJJ3"/>
<evidence type="ECO:0000313" key="1">
    <source>
        <dbReference type="EMBL" id="QDU91651.1"/>
    </source>
</evidence>
<dbReference type="EMBL" id="CP036291">
    <property type="protein sequence ID" value="QDU91651.1"/>
    <property type="molecule type" value="Genomic_DNA"/>
</dbReference>
<evidence type="ECO:0000313" key="2">
    <source>
        <dbReference type="Proteomes" id="UP000317429"/>
    </source>
</evidence>
<accession>A0A518DJJ3</accession>
<reference evidence="1 2" key="1">
    <citation type="submission" date="2019-02" db="EMBL/GenBank/DDBJ databases">
        <title>Deep-cultivation of Planctomycetes and their phenomic and genomic characterization uncovers novel biology.</title>
        <authorList>
            <person name="Wiegand S."/>
            <person name="Jogler M."/>
            <person name="Boedeker C."/>
            <person name="Pinto D."/>
            <person name="Vollmers J."/>
            <person name="Rivas-Marin E."/>
            <person name="Kohn T."/>
            <person name="Peeters S.H."/>
            <person name="Heuer A."/>
            <person name="Rast P."/>
            <person name="Oberbeckmann S."/>
            <person name="Bunk B."/>
            <person name="Jeske O."/>
            <person name="Meyerdierks A."/>
            <person name="Storesund J.E."/>
            <person name="Kallscheuer N."/>
            <person name="Luecker S."/>
            <person name="Lage O.M."/>
            <person name="Pohl T."/>
            <person name="Merkel B.J."/>
            <person name="Hornburger P."/>
            <person name="Mueller R.-W."/>
            <person name="Bruemmer F."/>
            <person name="Labrenz M."/>
            <person name="Spormann A.M."/>
            <person name="Op den Camp H."/>
            <person name="Overmann J."/>
            <person name="Amann R."/>
            <person name="Jetten M.S.M."/>
            <person name="Mascher T."/>
            <person name="Medema M.H."/>
            <person name="Devos D.P."/>
            <person name="Kaster A.-K."/>
            <person name="Ovreas L."/>
            <person name="Rohde M."/>
            <person name="Galperin M.Y."/>
            <person name="Jogler C."/>
        </authorList>
    </citation>
    <scope>NUCLEOTIDE SEQUENCE [LARGE SCALE GENOMIC DNA]</scope>
    <source>
        <strain evidence="1 2">Pla175</strain>
    </source>
</reference>
<organism evidence="1 2">
    <name type="scientific">Pirellulimonas nuda</name>
    <dbReference type="NCBI Taxonomy" id="2528009"/>
    <lineage>
        <taxon>Bacteria</taxon>
        <taxon>Pseudomonadati</taxon>
        <taxon>Planctomycetota</taxon>
        <taxon>Planctomycetia</taxon>
        <taxon>Pirellulales</taxon>
        <taxon>Lacipirellulaceae</taxon>
        <taxon>Pirellulimonas</taxon>
    </lineage>
</organism>